<dbReference type="RefSeq" id="WP_064546112.1">
    <property type="nucleotide sequence ID" value="NZ_LXEU01000051.1"/>
</dbReference>
<dbReference type="AlphaFoldDB" id="A0A1B7JW62"/>
<organism evidence="1 2">
    <name type="scientific">Kluyvera georgiana ATCC 51603</name>
    <dbReference type="NCBI Taxonomy" id="1354264"/>
    <lineage>
        <taxon>Bacteria</taxon>
        <taxon>Pseudomonadati</taxon>
        <taxon>Pseudomonadota</taxon>
        <taxon>Gammaproteobacteria</taxon>
        <taxon>Enterobacterales</taxon>
        <taxon>Enterobacteriaceae</taxon>
        <taxon>Kluyvera</taxon>
    </lineage>
</organism>
<proteinExistence type="predicted"/>
<evidence type="ECO:0000313" key="1">
    <source>
        <dbReference type="EMBL" id="OAT52153.1"/>
    </source>
</evidence>
<reference evidence="1 2" key="1">
    <citation type="submission" date="2016-04" db="EMBL/GenBank/DDBJ databases">
        <title>ATOL: Assembling a taxonomically balanced genome-scale reconstruction of the evolutionary history of the Enterobacteriaceae.</title>
        <authorList>
            <person name="Plunkett G.III."/>
            <person name="Neeno-Eckwall E.C."/>
            <person name="Glasner J.D."/>
            <person name="Perna N.T."/>
        </authorList>
    </citation>
    <scope>NUCLEOTIDE SEQUENCE [LARGE SCALE GENOMIC DNA]</scope>
    <source>
        <strain evidence="1 2">ATCC 51603</strain>
    </source>
</reference>
<dbReference type="Proteomes" id="UP000078386">
    <property type="component" value="Unassembled WGS sequence"/>
</dbReference>
<keyword evidence="2" id="KW-1185">Reference proteome</keyword>
<sequence length="86" mass="9774">MNDPLLEYACKRVIELEGLLLVEVPETVWPAEVGMVFSQIEVAGELPAHHQRRLQHHINRMWLEKMPVPSIITAARSLAAAMEKYA</sequence>
<evidence type="ECO:0008006" key="3">
    <source>
        <dbReference type="Google" id="ProtNLM"/>
    </source>
</evidence>
<name>A0A1B7JW62_9ENTR</name>
<evidence type="ECO:0000313" key="2">
    <source>
        <dbReference type="Proteomes" id="UP000078386"/>
    </source>
</evidence>
<protein>
    <recommendedName>
        <fullName evidence="3">DNA adenine methylase</fullName>
    </recommendedName>
</protein>
<gene>
    <name evidence="1" type="ORF">M989_02690</name>
</gene>
<accession>A0A1B7JW62</accession>
<dbReference type="PATRIC" id="fig|1354264.4.peg.2803"/>
<dbReference type="EMBL" id="LXEU01000051">
    <property type="protein sequence ID" value="OAT52153.1"/>
    <property type="molecule type" value="Genomic_DNA"/>
</dbReference>
<comment type="caution">
    <text evidence="1">The sequence shown here is derived from an EMBL/GenBank/DDBJ whole genome shotgun (WGS) entry which is preliminary data.</text>
</comment>